<dbReference type="AlphaFoldDB" id="A0AAN9W0N8"/>
<name>A0AAN9W0N8_9ORTH</name>
<gene>
    <name evidence="1" type="ORF">R5R35_002237</name>
</gene>
<keyword evidence="2" id="KW-1185">Reference proteome</keyword>
<evidence type="ECO:0000313" key="1">
    <source>
        <dbReference type="EMBL" id="KAK7867729.1"/>
    </source>
</evidence>
<organism evidence="1 2">
    <name type="scientific">Gryllus longicercus</name>
    <dbReference type="NCBI Taxonomy" id="2509291"/>
    <lineage>
        <taxon>Eukaryota</taxon>
        <taxon>Metazoa</taxon>
        <taxon>Ecdysozoa</taxon>
        <taxon>Arthropoda</taxon>
        <taxon>Hexapoda</taxon>
        <taxon>Insecta</taxon>
        <taxon>Pterygota</taxon>
        <taxon>Neoptera</taxon>
        <taxon>Polyneoptera</taxon>
        <taxon>Orthoptera</taxon>
        <taxon>Ensifera</taxon>
        <taxon>Gryllidea</taxon>
        <taxon>Grylloidea</taxon>
        <taxon>Gryllidae</taxon>
        <taxon>Gryllinae</taxon>
        <taxon>Gryllus</taxon>
    </lineage>
</organism>
<evidence type="ECO:0000313" key="2">
    <source>
        <dbReference type="Proteomes" id="UP001378592"/>
    </source>
</evidence>
<sequence>MEKYNLNILGISEVKKKGAEEVKLHKGHQMRYSGVDIKTRTVGN</sequence>
<dbReference type="Proteomes" id="UP001378592">
    <property type="component" value="Unassembled WGS sequence"/>
</dbReference>
<dbReference type="EMBL" id="JAZDUA010000111">
    <property type="protein sequence ID" value="KAK7867729.1"/>
    <property type="molecule type" value="Genomic_DNA"/>
</dbReference>
<accession>A0AAN9W0N8</accession>
<proteinExistence type="predicted"/>
<protein>
    <submittedName>
        <fullName evidence="1">Uncharacterized protein</fullName>
    </submittedName>
</protein>
<comment type="caution">
    <text evidence="1">The sequence shown here is derived from an EMBL/GenBank/DDBJ whole genome shotgun (WGS) entry which is preliminary data.</text>
</comment>
<reference evidence="1 2" key="1">
    <citation type="submission" date="2024-03" db="EMBL/GenBank/DDBJ databases">
        <title>The genome assembly and annotation of the cricket Gryllus longicercus Weissman &amp; Gray.</title>
        <authorList>
            <person name="Szrajer S."/>
            <person name="Gray D."/>
            <person name="Ylla G."/>
        </authorList>
    </citation>
    <scope>NUCLEOTIDE SEQUENCE [LARGE SCALE GENOMIC DNA]</scope>
    <source>
        <strain evidence="1">DAG 2021-001</strain>
        <tissue evidence="1">Whole body minus gut</tissue>
    </source>
</reference>